<sequence length="130" mass="15250">MKYLVDSDFLISFASDEDSNHLRSLNIYKNLKKDTELLALNLVFQESTTVISKRFGMNQAKIFYVMVNKFINTRILLDEILEKEIWKIFLNQTKKGTSFIDCANLAVYQKFKLDGILSFDDFYPKEVRIS</sequence>
<dbReference type="InterPro" id="IPR029060">
    <property type="entry name" value="PIN-like_dom_sf"/>
</dbReference>
<dbReference type="GO" id="GO:0004521">
    <property type="term" value="F:RNA endonuclease activity"/>
    <property type="evidence" value="ECO:0007669"/>
    <property type="project" value="InterPro"/>
</dbReference>
<dbReference type="PANTHER" id="PTHR42188:SF1">
    <property type="entry name" value="23S RRNA-SPECIFIC ENDONUCLEASE VAPC20"/>
    <property type="match status" value="1"/>
</dbReference>
<proteinExistence type="predicted"/>
<dbReference type="InterPro" id="IPR039018">
    <property type="entry name" value="VapC20-like"/>
</dbReference>
<accession>A0A0F9ZT53</accession>
<dbReference type="Gene3D" id="3.40.50.1010">
    <property type="entry name" value="5'-nuclease"/>
    <property type="match status" value="1"/>
</dbReference>
<evidence type="ECO:0000313" key="2">
    <source>
        <dbReference type="Proteomes" id="UP000033995"/>
    </source>
</evidence>
<dbReference type="SUPFAM" id="SSF88723">
    <property type="entry name" value="PIN domain-like"/>
    <property type="match status" value="1"/>
</dbReference>
<gene>
    <name evidence="1" type="ORF">UR38_C0004G0036</name>
</gene>
<dbReference type="AlphaFoldDB" id="A0A0F9ZT53"/>
<dbReference type="EMBL" id="LBOZ01000004">
    <property type="protein sequence ID" value="KKP47493.1"/>
    <property type="molecule type" value="Genomic_DNA"/>
</dbReference>
<protein>
    <submittedName>
        <fullName evidence="1">Uncharacterized protein</fullName>
    </submittedName>
</protein>
<evidence type="ECO:0000313" key="1">
    <source>
        <dbReference type="EMBL" id="KKP47493.1"/>
    </source>
</evidence>
<name>A0A0F9ZT53_9BACT</name>
<dbReference type="GO" id="GO:0016075">
    <property type="term" value="P:rRNA catabolic process"/>
    <property type="evidence" value="ECO:0007669"/>
    <property type="project" value="TreeGrafter"/>
</dbReference>
<reference evidence="1 2" key="1">
    <citation type="journal article" date="2015" name="Nature">
        <title>rRNA introns, odd ribosomes, and small enigmatic genomes across a large radiation of phyla.</title>
        <authorList>
            <person name="Brown C.T."/>
            <person name="Hug L.A."/>
            <person name="Thomas B.C."/>
            <person name="Sharon I."/>
            <person name="Castelle C.J."/>
            <person name="Singh A."/>
            <person name="Wilkins M.J."/>
            <person name="Williams K.H."/>
            <person name="Banfield J.F."/>
        </authorList>
    </citation>
    <scope>NUCLEOTIDE SEQUENCE [LARGE SCALE GENOMIC DNA]</scope>
</reference>
<organism evidence="1 2">
    <name type="scientific">Candidatus Woesebacteria bacterium GW2011_GWA2_33_28</name>
    <dbReference type="NCBI Taxonomy" id="1618561"/>
    <lineage>
        <taxon>Bacteria</taxon>
        <taxon>Candidatus Woeseibacteriota</taxon>
    </lineage>
</organism>
<comment type="caution">
    <text evidence="1">The sequence shown here is derived from an EMBL/GenBank/DDBJ whole genome shotgun (WGS) entry which is preliminary data.</text>
</comment>
<dbReference type="PANTHER" id="PTHR42188">
    <property type="entry name" value="23S RRNA-SPECIFIC ENDONUCLEASE VAPC20"/>
    <property type="match status" value="1"/>
</dbReference>
<dbReference type="Proteomes" id="UP000033995">
    <property type="component" value="Unassembled WGS sequence"/>
</dbReference>